<dbReference type="Proteomes" id="UP000510643">
    <property type="component" value="Chromosome"/>
</dbReference>
<dbReference type="InterPro" id="IPR036286">
    <property type="entry name" value="LexA/Signal_pep-like_sf"/>
</dbReference>
<dbReference type="CDD" id="cd06529">
    <property type="entry name" value="S24_LexA-like"/>
    <property type="match status" value="1"/>
</dbReference>
<dbReference type="InterPro" id="IPR015927">
    <property type="entry name" value="Peptidase_S24_S26A/B/C"/>
</dbReference>
<evidence type="ECO:0000313" key="3">
    <source>
        <dbReference type="Proteomes" id="UP000510643"/>
    </source>
</evidence>
<protein>
    <submittedName>
        <fullName evidence="2">DNA repair protein</fullName>
    </submittedName>
</protein>
<accession>A0A7H9DX71</accession>
<evidence type="ECO:0000313" key="2">
    <source>
        <dbReference type="EMBL" id="QLL59792.1"/>
    </source>
</evidence>
<dbReference type="GeneID" id="78400726"/>
<proteinExistence type="predicted"/>
<dbReference type="SUPFAM" id="SSF51306">
    <property type="entry name" value="LexA/Signal peptidase"/>
    <property type="match status" value="1"/>
</dbReference>
<evidence type="ECO:0000259" key="1">
    <source>
        <dbReference type="Pfam" id="PF00717"/>
    </source>
</evidence>
<feature type="domain" description="Peptidase S24/S26A/S26B/S26C" evidence="1">
    <location>
        <begin position="29"/>
        <end position="141"/>
    </location>
</feature>
<dbReference type="KEGG" id="efal:FH779_04620"/>
<organism evidence="2 3">
    <name type="scientific">Empedobacter falsenii</name>
    <dbReference type="NCBI Taxonomy" id="343874"/>
    <lineage>
        <taxon>Bacteria</taxon>
        <taxon>Pseudomonadati</taxon>
        <taxon>Bacteroidota</taxon>
        <taxon>Flavobacteriia</taxon>
        <taxon>Flavobacteriales</taxon>
        <taxon>Weeksellaceae</taxon>
        <taxon>Empedobacter</taxon>
    </lineage>
</organism>
<dbReference type="AlphaFoldDB" id="A0A7H9DX71"/>
<sequence length="152" mass="17396">MNGEIKMLDKELNLFVINTDGEKKYIPNFGHVNAGFPSPAEDFVDDKISLDERYLTHPESIFLIVVGGDSMYPVYQKNDILVIRTDLIPLHHDDIIVSVNNEDYTLKRFDKINNKLIAINPNYKDCVQIHENDEVVILGVVGVLVREKTNRI</sequence>
<gene>
    <name evidence="2" type="ORF">FH779_04620</name>
</gene>
<name>A0A7H9DX71_9FLAO</name>
<dbReference type="Pfam" id="PF00717">
    <property type="entry name" value="Peptidase_S24"/>
    <property type="match status" value="1"/>
</dbReference>
<dbReference type="InterPro" id="IPR039418">
    <property type="entry name" value="LexA-like"/>
</dbReference>
<dbReference type="Gene3D" id="2.10.109.10">
    <property type="entry name" value="Umud Fragment, subunit A"/>
    <property type="match status" value="1"/>
</dbReference>
<reference evidence="2 3" key="1">
    <citation type="submission" date="2019-06" db="EMBL/GenBank/DDBJ databases">
        <title>Emergence of pandrug resistant Empedobacter falsenii in China.</title>
        <authorList>
            <person name="Dong N."/>
            <person name="Chen S."/>
            <person name="Zhang R."/>
        </authorList>
    </citation>
    <scope>NUCLEOTIDE SEQUENCE [LARGE SCALE GENOMIC DNA]</scope>
    <source>
        <strain evidence="2 3">1681-1</strain>
    </source>
</reference>
<dbReference type="EMBL" id="CP040908">
    <property type="protein sequence ID" value="QLL59792.1"/>
    <property type="molecule type" value="Genomic_DNA"/>
</dbReference>
<keyword evidence="3" id="KW-1185">Reference proteome</keyword>
<dbReference type="RefSeq" id="WP_180906238.1">
    <property type="nucleotide sequence ID" value="NZ_CP040908.1"/>
</dbReference>